<gene>
    <name evidence="2" type="ORF">BD626DRAFT_369054</name>
</gene>
<dbReference type="AlphaFoldDB" id="A0A550CB13"/>
<organism evidence="2 3">
    <name type="scientific">Schizophyllum amplum</name>
    <dbReference type="NCBI Taxonomy" id="97359"/>
    <lineage>
        <taxon>Eukaryota</taxon>
        <taxon>Fungi</taxon>
        <taxon>Dikarya</taxon>
        <taxon>Basidiomycota</taxon>
        <taxon>Agaricomycotina</taxon>
        <taxon>Agaricomycetes</taxon>
        <taxon>Agaricomycetidae</taxon>
        <taxon>Agaricales</taxon>
        <taxon>Schizophyllaceae</taxon>
        <taxon>Schizophyllum</taxon>
    </lineage>
</organism>
<evidence type="ECO:0000256" key="1">
    <source>
        <dbReference type="SAM" id="MobiDB-lite"/>
    </source>
</evidence>
<feature type="non-terminal residue" evidence="2">
    <location>
        <position position="1"/>
    </location>
</feature>
<name>A0A550CB13_9AGAR</name>
<dbReference type="InterPro" id="IPR040521">
    <property type="entry name" value="KDZ"/>
</dbReference>
<proteinExistence type="predicted"/>
<reference evidence="2 3" key="1">
    <citation type="journal article" date="2019" name="New Phytol.">
        <title>Comparative genomics reveals unique wood-decay strategies and fruiting body development in the Schizophyllaceae.</title>
        <authorList>
            <person name="Almasi E."/>
            <person name="Sahu N."/>
            <person name="Krizsan K."/>
            <person name="Balint B."/>
            <person name="Kovacs G.M."/>
            <person name="Kiss B."/>
            <person name="Cseklye J."/>
            <person name="Drula E."/>
            <person name="Henrissat B."/>
            <person name="Nagy I."/>
            <person name="Chovatia M."/>
            <person name="Adam C."/>
            <person name="LaButti K."/>
            <person name="Lipzen A."/>
            <person name="Riley R."/>
            <person name="Grigoriev I.V."/>
            <person name="Nagy L.G."/>
        </authorList>
    </citation>
    <scope>NUCLEOTIDE SEQUENCE [LARGE SCALE GENOMIC DNA]</scope>
    <source>
        <strain evidence="2 3">NL-1724</strain>
    </source>
</reference>
<feature type="non-terminal residue" evidence="2">
    <location>
        <position position="142"/>
    </location>
</feature>
<dbReference type="Pfam" id="PF18758">
    <property type="entry name" value="KDZ"/>
    <property type="match status" value="1"/>
</dbReference>
<dbReference type="EMBL" id="VDMD01000014">
    <property type="protein sequence ID" value="TRM61985.1"/>
    <property type="molecule type" value="Genomic_DNA"/>
</dbReference>
<sequence length="142" mass="15802">PSDYLRGRCPACFGSARRESACSPDAPDCLVQLDACFTQKHNLQKRDPVFLHPSNIVLAEEVLTETAERVDALREASRRPAVRKRRRTARESVKANDDEHDGLLLPAEVLRNCEDSFKAAQQSITKANTTRHDVTAAMALLC</sequence>
<keyword evidence="3" id="KW-1185">Reference proteome</keyword>
<accession>A0A550CB13</accession>
<comment type="caution">
    <text evidence="2">The sequence shown here is derived from an EMBL/GenBank/DDBJ whole genome shotgun (WGS) entry which is preliminary data.</text>
</comment>
<dbReference type="OrthoDB" id="2666777at2759"/>
<dbReference type="Proteomes" id="UP000320762">
    <property type="component" value="Unassembled WGS sequence"/>
</dbReference>
<feature type="region of interest" description="Disordered" evidence="1">
    <location>
        <begin position="76"/>
        <end position="98"/>
    </location>
</feature>
<protein>
    <submittedName>
        <fullName evidence="2">Uncharacterized protein</fullName>
    </submittedName>
</protein>
<evidence type="ECO:0000313" key="2">
    <source>
        <dbReference type="EMBL" id="TRM61985.1"/>
    </source>
</evidence>
<evidence type="ECO:0000313" key="3">
    <source>
        <dbReference type="Proteomes" id="UP000320762"/>
    </source>
</evidence>
<dbReference type="STRING" id="97359.A0A550CB13"/>